<evidence type="ECO:0000313" key="9">
    <source>
        <dbReference type="Proteomes" id="UP000580856"/>
    </source>
</evidence>
<feature type="transmembrane region" description="Helical" evidence="7">
    <location>
        <begin position="447"/>
        <end position="470"/>
    </location>
</feature>
<organism evidence="8 9">
    <name type="scientific">Desulfobaculum xiamenense</name>
    <dbReference type="NCBI Taxonomy" id="995050"/>
    <lineage>
        <taxon>Bacteria</taxon>
        <taxon>Pseudomonadati</taxon>
        <taxon>Thermodesulfobacteriota</taxon>
        <taxon>Desulfovibrionia</taxon>
        <taxon>Desulfovibrionales</taxon>
        <taxon>Desulfovibrionaceae</taxon>
        <taxon>Desulfobaculum</taxon>
    </lineage>
</organism>
<keyword evidence="2" id="KW-0813">Transport</keyword>
<dbReference type="NCBIfam" id="TIGR00842">
    <property type="entry name" value="bcct"/>
    <property type="match status" value="1"/>
</dbReference>
<feature type="transmembrane region" description="Helical" evidence="7">
    <location>
        <begin position="146"/>
        <end position="164"/>
    </location>
</feature>
<keyword evidence="9" id="KW-1185">Reference proteome</keyword>
<dbReference type="Proteomes" id="UP000580856">
    <property type="component" value="Unassembled WGS sequence"/>
</dbReference>
<feature type="transmembrane region" description="Helical" evidence="7">
    <location>
        <begin position="15"/>
        <end position="31"/>
    </location>
</feature>
<gene>
    <name evidence="8" type="ORF">GGQ74_000040</name>
</gene>
<reference evidence="8 9" key="1">
    <citation type="submission" date="2020-03" db="EMBL/GenBank/DDBJ databases">
        <title>Genomic Encyclopedia of Type Strains, Phase IV (KMG-IV): sequencing the most valuable type-strain genomes for metagenomic binning, comparative biology and taxonomic classification.</title>
        <authorList>
            <person name="Goeker M."/>
        </authorList>
    </citation>
    <scope>NUCLEOTIDE SEQUENCE [LARGE SCALE GENOMIC DNA]</scope>
    <source>
        <strain evidence="8 9">DSM 24233</strain>
    </source>
</reference>
<feature type="transmembrane region" description="Helical" evidence="7">
    <location>
        <begin position="92"/>
        <end position="111"/>
    </location>
</feature>
<dbReference type="EMBL" id="JAATJA010000001">
    <property type="protein sequence ID" value="NJB66400.1"/>
    <property type="molecule type" value="Genomic_DNA"/>
</dbReference>
<feature type="transmembrane region" description="Helical" evidence="7">
    <location>
        <begin position="232"/>
        <end position="252"/>
    </location>
</feature>
<feature type="transmembrane region" description="Helical" evidence="7">
    <location>
        <begin position="476"/>
        <end position="496"/>
    </location>
</feature>
<protein>
    <submittedName>
        <fullName evidence="8">L-carnitine/gamma-butyrobetaine antiporter</fullName>
    </submittedName>
</protein>
<evidence type="ECO:0000256" key="7">
    <source>
        <dbReference type="SAM" id="Phobius"/>
    </source>
</evidence>
<dbReference type="RefSeq" id="WP_167939539.1">
    <property type="nucleotide sequence ID" value="NZ_JAATJA010000001.1"/>
</dbReference>
<dbReference type="InterPro" id="IPR018093">
    <property type="entry name" value="BCCT_CS"/>
</dbReference>
<feature type="transmembrane region" description="Helical" evidence="7">
    <location>
        <begin position="407"/>
        <end position="426"/>
    </location>
</feature>
<keyword evidence="6 7" id="KW-0472">Membrane</keyword>
<dbReference type="InterPro" id="IPR000060">
    <property type="entry name" value="BCCT_transptr"/>
</dbReference>
<feature type="transmembrane region" description="Helical" evidence="7">
    <location>
        <begin position="264"/>
        <end position="287"/>
    </location>
</feature>
<evidence type="ECO:0000256" key="2">
    <source>
        <dbReference type="ARBA" id="ARBA00022448"/>
    </source>
</evidence>
<evidence type="ECO:0000256" key="1">
    <source>
        <dbReference type="ARBA" id="ARBA00004651"/>
    </source>
</evidence>
<comment type="subcellular location">
    <subcellularLocation>
        <location evidence="1">Cell membrane</location>
        <topology evidence="1">Multi-pass membrane protein</topology>
    </subcellularLocation>
</comment>
<dbReference type="GO" id="GO:0005886">
    <property type="term" value="C:plasma membrane"/>
    <property type="evidence" value="ECO:0007669"/>
    <property type="project" value="UniProtKB-SubCell"/>
</dbReference>
<evidence type="ECO:0000256" key="3">
    <source>
        <dbReference type="ARBA" id="ARBA00022475"/>
    </source>
</evidence>
<comment type="caution">
    <text evidence="8">The sequence shown here is derived from an EMBL/GenBank/DDBJ whole genome shotgun (WGS) entry which is preliminary data.</text>
</comment>
<proteinExistence type="predicted"/>
<dbReference type="NCBIfam" id="NF002887">
    <property type="entry name" value="PRK03356.1"/>
    <property type="match status" value="1"/>
</dbReference>
<feature type="transmembrane region" description="Helical" evidence="7">
    <location>
        <begin position="51"/>
        <end position="72"/>
    </location>
</feature>
<dbReference type="PANTHER" id="PTHR30047:SF11">
    <property type="entry name" value="L-CARNITINE_GAMMA-BUTYROBETAINE ANTIPORTER"/>
    <property type="match status" value="1"/>
</dbReference>
<dbReference type="PROSITE" id="PS01303">
    <property type="entry name" value="BCCT"/>
    <property type="match status" value="1"/>
</dbReference>
<name>A0A846QH05_9BACT</name>
<dbReference type="GO" id="GO:0022857">
    <property type="term" value="F:transmembrane transporter activity"/>
    <property type="evidence" value="ECO:0007669"/>
    <property type="project" value="InterPro"/>
</dbReference>
<evidence type="ECO:0000256" key="6">
    <source>
        <dbReference type="ARBA" id="ARBA00023136"/>
    </source>
</evidence>
<evidence type="ECO:0000256" key="4">
    <source>
        <dbReference type="ARBA" id="ARBA00022692"/>
    </source>
</evidence>
<keyword evidence="4 7" id="KW-0812">Transmembrane</keyword>
<feature type="transmembrane region" description="Helical" evidence="7">
    <location>
        <begin position="349"/>
        <end position="367"/>
    </location>
</feature>
<keyword evidence="3" id="KW-1003">Cell membrane</keyword>
<accession>A0A846QH05</accession>
<dbReference type="Pfam" id="PF02028">
    <property type="entry name" value="BCCT"/>
    <property type="match status" value="1"/>
</dbReference>
<feature type="transmembrane region" description="Helical" evidence="7">
    <location>
        <begin position="185"/>
        <end position="212"/>
    </location>
</feature>
<dbReference type="AlphaFoldDB" id="A0A846QH05"/>
<dbReference type="PANTHER" id="PTHR30047">
    <property type="entry name" value="HIGH-AFFINITY CHOLINE TRANSPORT PROTEIN-RELATED"/>
    <property type="match status" value="1"/>
</dbReference>
<evidence type="ECO:0000313" key="8">
    <source>
        <dbReference type="EMBL" id="NJB66400.1"/>
    </source>
</evidence>
<sequence length="505" mass="55951">MEPKKNASVKIDPKVFFPSLIIVGILCYLTVRDLDAANRVINALFHYVTFSWGWAFEWYMIIMAAGWAWFVFGPWKNKKLGEEEPEFSTSSWLFLLFASSTSAAVLFWGSYEAYCYVSTPPFGFEPFSVTAQEYGLAYSLFHWGPLPWAVFGFFSVVFGYFLFVKKINVVRPSGTLVALLGERHCKGLVGIIIDNVYIVALILAMGTSLGLATPLVTECMQYLFGVPHTLGLDATIIGCWIIFNAICVAFGLNKGIKIASDLRCYLSIAVLLWILCIGGTTFIANYFTDSVGILLNNFGRMLFYTDAITGGGFPQGWTVFYWAWWVIYTIQTCIFLARISRGRTVREVCVGMVAGLTATTWIMWTILSGNTMDLIHRGVLDMTSLVAQYGAPRAVIETWAALPFSTLTISVFFVLCFVATVTLINACSYTLAMSTCTEADGYSEPPVWVRVGWSVLVGVIGVTLLALGGLKPLQTAIIAGGCPLFFVNIMIVVSFFKDAKQNKNW</sequence>
<evidence type="ECO:0000256" key="5">
    <source>
        <dbReference type="ARBA" id="ARBA00022989"/>
    </source>
</evidence>
<keyword evidence="5 7" id="KW-1133">Transmembrane helix</keyword>